<accession>A0A382YDU2</accession>
<dbReference type="InterPro" id="IPR006158">
    <property type="entry name" value="Cobalamin-bd"/>
</dbReference>
<reference evidence="2" key="1">
    <citation type="submission" date="2018-05" db="EMBL/GenBank/DDBJ databases">
        <authorList>
            <person name="Lanie J.A."/>
            <person name="Ng W.-L."/>
            <person name="Kazmierczak K.M."/>
            <person name="Andrzejewski T.M."/>
            <person name="Davidsen T.M."/>
            <person name="Wayne K.J."/>
            <person name="Tettelin H."/>
            <person name="Glass J.I."/>
            <person name="Rusch D."/>
            <person name="Podicherti R."/>
            <person name="Tsui H.-C.T."/>
            <person name="Winkler M.E."/>
        </authorList>
    </citation>
    <scope>NUCLEOTIDE SEQUENCE</scope>
</reference>
<feature type="domain" description="B12-binding" evidence="1">
    <location>
        <begin position="65"/>
        <end position="173"/>
    </location>
</feature>
<dbReference type="AlphaFoldDB" id="A0A382YDU2"/>
<dbReference type="GO" id="GO:0031419">
    <property type="term" value="F:cobalamin binding"/>
    <property type="evidence" value="ECO:0007669"/>
    <property type="project" value="InterPro"/>
</dbReference>
<proteinExistence type="predicted"/>
<organism evidence="2">
    <name type="scientific">marine metagenome</name>
    <dbReference type="NCBI Taxonomy" id="408172"/>
    <lineage>
        <taxon>unclassified sequences</taxon>
        <taxon>metagenomes</taxon>
        <taxon>ecological metagenomes</taxon>
    </lineage>
</organism>
<feature type="non-terminal residue" evidence="2">
    <location>
        <position position="173"/>
    </location>
</feature>
<sequence>MRKYFSANEISAIFNISKSYVYKMSKTDRVRKKKLDNLSYFNLSDSEKYLFRGNNKFNVRDKKFRLLFINISLRRDAKLKILPVGLAAIMAYVDEAGYEFDVFDIDINSFDDDVIELFIKNNKYDLIAYGSIVTHYKWMKWLTNTIKKYHPETHTVVGNSVGGSCYEVFMKNC</sequence>
<dbReference type="GO" id="GO:0046872">
    <property type="term" value="F:metal ion binding"/>
    <property type="evidence" value="ECO:0007669"/>
    <property type="project" value="InterPro"/>
</dbReference>
<name>A0A382YDU2_9ZZZZ</name>
<dbReference type="EMBL" id="UINC01174519">
    <property type="protein sequence ID" value="SVD80688.1"/>
    <property type="molecule type" value="Genomic_DNA"/>
</dbReference>
<dbReference type="PROSITE" id="PS51332">
    <property type="entry name" value="B12_BINDING"/>
    <property type="match status" value="1"/>
</dbReference>
<evidence type="ECO:0000313" key="2">
    <source>
        <dbReference type="EMBL" id="SVD80688.1"/>
    </source>
</evidence>
<evidence type="ECO:0000259" key="1">
    <source>
        <dbReference type="PROSITE" id="PS51332"/>
    </source>
</evidence>
<gene>
    <name evidence="2" type="ORF">METZ01_LOCUS433542</name>
</gene>
<dbReference type="Pfam" id="PF02310">
    <property type="entry name" value="B12-binding"/>
    <property type="match status" value="1"/>
</dbReference>
<protein>
    <recommendedName>
        <fullName evidence="1">B12-binding domain-containing protein</fullName>
    </recommendedName>
</protein>